<dbReference type="SUPFAM" id="SSF56747">
    <property type="entry name" value="Prim-pol domain"/>
    <property type="match status" value="1"/>
</dbReference>
<dbReference type="RefSeq" id="YP_010246209.1">
    <property type="nucleotide sequence ID" value="NC_060133.1"/>
</dbReference>
<feature type="domain" description="DNA primase/polymerase bifunctional N-terminal" evidence="1">
    <location>
        <begin position="8"/>
        <end position="153"/>
    </location>
</feature>
<proteinExistence type="predicted"/>
<dbReference type="EMBL" id="MT658805">
    <property type="protein sequence ID" value="QNJ57135.1"/>
    <property type="molecule type" value="Genomic_DNA"/>
</dbReference>
<dbReference type="KEGG" id="vg:70080741"/>
<name>A0A7G8LIR3_9CAUD</name>
<dbReference type="InterPro" id="IPR015330">
    <property type="entry name" value="DNA_primase/pol_bifunc_N"/>
</dbReference>
<evidence type="ECO:0000313" key="2">
    <source>
        <dbReference type="EMBL" id="QNJ57135.1"/>
    </source>
</evidence>
<reference evidence="2 3" key="1">
    <citation type="submission" date="2020-06" db="EMBL/GenBank/DDBJ databases">
        <authorList>
            <person name="Herren C.D."/>
            <person name="Smith Caldas M."/>
            <person name="Brooke G.M."/>
            <person name="Cabrera L.J."/>
            <person name="Caudill C.B."/>
            <person name="Ewell K.O."/>
            <person name="Haas C.L."/>
            <person name="Shapland G.L."/>
            <person name="Sitek C.J."/>
            <person name="Thompson J.S."/>
            <person name="Pollenz R.S."/>
            <person name="Garlena R.A."/>
            <person name="Russell D.A."/>
            <person name="Pope W.H."/>
            <person name="Jacobs-Sera D."/>
            <person name="Hatfull G.F."/>
        </authorList>
    </citation>
    <scope>NUCLEOTIDE SEQUENCE [LARGE SCALE GENOMIC DNA]</scope>
</reference>
<dbReference type="Proteomes" id="UP000515957">
    <property type="component" value="Segment"/>
</dbReference>
<dbReference type="GeneID" id="70080741"/>
<protein>
    <submittedName>
        <fullName evidence="2">DNA primase/polymerase</fullName>
    </submittedName>
</protein>
<evidence type="ECO:0000259" key="1">
    <source>
        <dbReference type="SMART" id="SM00943"/>
    </source>
</evidence>
<organism evidence="2 3">
    <name type="scientific">Gordonia phage Rabbitrun</name>
    <dbReference type="NCBI Taxonomy" id="2762280"/>
    <lineage>
        <taxon>Viruses</taxon>
        <taxon>Duplodnaviria</taxon>
        <taxon>Heunggongvirae</taxon>
        <taxon>Uroviricota</taxon>
        <taxon>Caudoviricetes</taxon>
        <taxon>Deeyouvirinae</taxon>
        <taxon>Nevillevirus</taxon>
        <taxon>Nevillevirus rabbitrun</taxon>
    </lineage>
</organism>
<keyword evidence="3" id="KW-1185">Reference proteome</keyword>
<dbReference type="SMART" id="SM00943">
    <property type="entry name" value="Prim-Pol"/>
    <property type="match status" value="1"/>
</dbReference>
<dbReference type="Pfam" id="PF09250">
    <property type="entry name" value="Prim-Pol"/>
    <property type="match status" value="1"/>
</dbReference>
<dbReference type="CDD" id="cd04859">
    <property type="entry name" value="Prim_Pol"/>
    <property type="match status" value="1"/>
</dbReference>
<gene>
    <name evidence="2" type="primary">96</name>
    <name evidence="2" type="ORF">SEA_RABBITRUN_96</name>
</gene>
<evidence type="ECO:0000313" key="3">
    <source>
        <dbReference type="Proteomes" id="UP000515957"/>
    </source>
</evidence>
<sequence length="238" mass="25787">MSELHDAALNYLYEGFKVFPLWPGGKTPLIKHGLLEATDDPAIVDEWWGRCPQANIGVRVPERVVVIDIDPRSGGTLDQLGPIPRTRTAATGGGGWHLLFRHVGRARGKLDDARGIDIKTNSGYIVGAPSVHESGRRYRWTDRGPIADLPASLLRRVSPAPPQVVWDDPGVGSTKGLVATVADAVEGERNHKFFWAACRAYQEGADAELMGALVNAARSIGLTEREIGLSLRSAQARV</sequence>
<accession>A0A7G8LIR3</accession>